<protein>
    <submittedName>
        <fullName evidence="1">DUF1489 domain-containing protein</fullName>
    </submittedName>
</protein>
<name>A0ABT5HY60_9CAUL</name>
<dbReference type="Proteomes" id="UP001214854">
    <property type="component" value="Unassembled WGS sequence"/>
</dbReference>
<evidence type="ECO:0000313" key="1">
    <source>
        <dbReference type="EMBL" id="MDC7685017.1"/>
    </source>
</evidence>
<accession>A0ABT5HY60</accession>
<reference evidence="1 2" key="1">
    <citation type="submission" date="2023-01" db="EMBL/GenBank/DDBJ databases">
        <title>Novel species of the genus Asticcacaulis isolated from rivers.</title>
        <authorList>
            <person name="Lu H."/>
        </authorList>
    </citation>
    <scope>NUCLEOTIDE SEQUENCE [LARGE SCALE GENOMIC DNA]</scope>
    <source>
        <strain evidence="1 2">BYS171W</strain>
    </source>
</reference>
<dbReference type="Pfam" id="PF07370">
    <property type="entry name" value="DUF1489"/>
    <property type="match status" value="1"/>
</dbReference>
<comment type="caution">
    <text evidence="1">The sequence shown here is derived from an EMBL/GenBank/DDBJ whole genome shotgun (WGS) entry which is preliminary data.</text>
</comment>
<evidence type="ECO:0000313" key="2">
    <source>
        <dbReference type="Proteomes" id="UP001214854"/>
    </source>
</evidence>
<dbReference type="InterPro" id="IPR008320">
    <property type="entry name" value="UCP032025"/>
</dbReference>
<gene>
    <name evidence="1" type="ORF">PQU92_17160</name>
</gene>
<dbReference type="PIRSF" id="PIRSF032025">
    <property type="entry name" value="UCP032025"/>
    <property type="match status" value="1"/>
</dbReference>
<sequence length="132" mass="14604">MSVNLVKLCVGADTVEDLLSWEAGHATRTIHTRQTPKRAEELLDGGSLFWVIKGVILVRRPIVSIETVEGAIPQCLITVSTQHILTEPHPRRAFQGWRYLEAKDSPKDLVMGDNGAELPPELVNALREAGAW</sequence>
<organism evidence="1 2">
    <name type="scientific">Asticcacaulis aquaticus</name>
    <dbReference type="NCBI Taxonomy" id="2984212"/>
    <lineage>
        <taxon>Bacteria</taxon>
        <taxon>Pseudomonadati</taxon>
        <taxon>Pseudomonadota</taxon>
        <taxon>Alphaproteobacteria</taxon>
        <taxon>Caulobacterales</taxon>
        <taxon>Caulobacteraceae</taxon>
        <taxon>Asticcacaulis</taxon>
    </lineage>
</organism>
<keyword evidence="2" id="KW-1185">Reference proteome</keyword>
<proteinExistence type="predicted"/>
<dbReference type="EMBL" id="JAQQKX010000019">
    <property type="protein sequence ID" value="MDC7685017.1"/>
    <property type="molecule type" value="Genomic_DNA"/>
</dbReference>
<dbReference type="RefSeq" id="WP_272749516.1">
    <property type="nucleotide sequence ID" value="NZ_JAQQKX010000019.1"/>
</dbReference>